<evidence type="ECO:0000313" key="2">
    <source>
        <dbReference type="EMBL" id="PNR26604.1"/>
    </source>
</evidence>
<reference evidence="3" key="3">
    <citation type="submission" date="2020-12" db="UniProtKB">
        <authorList>
            <consortium name="EnsemblPlants"/>
        </authorList>
    </citation>
    <scope>IDENTIFICATION</scope>
</reference>
<evidence type="ECO:0000256" key="1">
    <source>
        <dbReference type="SAM" id="MobiDB-lite"/>
    </source>
</evidence>
<dbReference type="Proteomes" id="UP000006727">
    <property type="component" value="Chromosome 26"/>
</dbReference>
<dbReference type="AlphaFoldDB" id="A0A2K1IBG4"/>
<proteinExistence type="predicted"/>
<evidence type="ECO:0000313" key="3">
    <source>
        <dbReference type="EnsemblPlants" id="Pp3c26_1350V3.1"/>
    </source>
</evidence>
<gene>
    <name evidence="2" type="ORF">PHYPA_030085</name>
</gene>
<evidence type="ECO:0000313" key="4">
    <source>
        <dbReference type="Proteomes" id="UP000006727"/>
    </source>
</evidence>
<dbReference type="EnsemblPlants" id="Pp3c26_1350V3.1">
    <property type="protein sequence ID" value="Pp3c26_1350V3.1"/>
    <property type="gene ID" value="Pp3c26_1350"/>
</dbReference>
<dbReference type="PaxDb" id="3218-PP1S149_157V6.1"/>
<feature type="region of interest" description="Disordered" evidence="1">
    <location>
        <begin position="1"/>
        <end position="20"/>
    </location>
</feature>
<name>A0A2K1IBG4_PHYPA</name>
<reference evidence="2 4" key="2">
    <citation type="journal article" date="2018" name="Plant J.">
        <title>The Physcomitrella patens chromosome-scale assembly reveals moss genome structure and evolution.</title>
        <authorList>
            <person name="Lang D."/>
            <person name="Ullrich K.K."/>
            <person name="Murat F."/>
            <person name="Fuchs J."/>
            <person name="Jenkins J."/>
            <person name="Haas F.B."/>
            <person name="Piednoel M."/>
            <person name="Gundlach H."/>
            <person name="Van Bel M."/>
            <person name="Meyberg R."/>
            <person name="Vives C."/>
            <person name="Morata J."/>
            <person name="Symeonidi A."/>
            <person name="Hiss M."/>
            <person name="Muchero W."/>
            <person name="Kamisugi Y."/>
            <person name="Saleh O."/>
            <person name="Blanc G."/>
            <person name="Decker E.L."/>
            <person name="van Gessel N."/>
            <person name="Grimwood J."/>
            <person name="Hayes R.D."/>
            <person name="Graham S.W."/>
            <person name="Gunter L.E."/>
            <person name="McDaniel S.F."/>
            <person name="Hoernstein S.N.W."/>
            <person name="Larsson A."/>
            <person name="Li F.W."/>
            <person name="Perroud P.F."/>
            <person name="Phillips J."/>
            <person name="Ranjan P."/>
            <person name="Rokshar D.S."/>
            <person name="Rothfels C.J."/>
            <person name="Schneider L."/>
            <person name="Shu S."/>
            <person name="Stevenson D.W."/>
            <person name="Thummler F."/>
            <person name="Tillich M."/>
            <person name="Villarreal Aguilar J.C."/>
            <person name="Widiez T."/>
            <person name="Wong G.K."/>
            <person name="Wymore A."/>
            <person name="Zhang Y."/>
            <person name="Zimmer A.D."/>
            <person name="Quatrano R.S."/>
            <person name="Mayer K.F.X."/>
            <person name="Goodstein D."/>
            <person name="Casacuberta J.M."/>
            <person name="Vandepoele K."/>
            <person name="Reski R."/>
            <person name="Cuming A.C."/>
            <person name="Tuskan G.A."/>
            <person name="Maumus F."/>
            <person name="Salse J."/>
            <person name="Schmutz J."/>
            <person name="Rensing S.A."/>
        </authorList>
    </citation>
    <scope>NUCLEOTIDE SEQUENCE [LARGE SCALE GENOMIC DNA]</scope>
    <source>
        <strain evidence="3 4">cv. Gransden 2004</strain>
    </source>
</reference>
<protein>
    <submittedName>
        <fullName evidence="2 3">Uncharacterized protein</fullName>
    </submittedName>
</protein>
<dbReference type="EMBL" id="ABEU02000026">
    <property type="protein sequence ID" value="PNR26604.1"/>
    <property type="molecule type" value="Genomic_DNA"/>
</dbReference>
<reference evidence="2 4" key="1">
    <citation type="journal article" date="2008" name="Science">
        <title>The Physcomitrella genome reveals evolutionary insights into the conquest of land by plants.</title>
        <authorList>
            <person name="Rensing S."/>
            <person name="Lang D."/>
            <person name="Zimmer A."/>
            <person name="Terry A."/>
            <person name="Salamov A."/>
            <person name="Shapiro H."/>
            <person name="Nishiyama T."/>
            <person name="Perroud P.-F."/>
            <person name="Lindquist E."/>
            <person name="Kamisugi Y."/>
            <person name="Tanahashi T."/>
            <person name="Sakakibara K."/>
            <person name="Fujita T."/>
            <person name="Oishi K."/>
            <person name="Shin-I T."/>
            <person name="Kuroki Y."/>
            <person name="Toyoda A."/>
            <person name="Suzuki Y."/>
            <person name="Hashimoto A."/>
            <person name="Yamaguchi K."/>
            <person name="Sugano A."/>
            <person name="Kohara Y."/>
            <person name="Fujiyama A."/>
            <person name="Anterola A."/>
            <person name="Aoki S."/>
            <person name="Ashton N."/>
            <person name="Barbazuk W.B."/>
            <person name="Barker E."/>
            <person name="Bennetzen J."/>
            <person name="Bezanilla M."/>
            <person name="Blankenship R."/>
            <person name="Cho S.H."/>
            <person name="Dutcher S."/>
            <person name="Estelle M."/>
            <person name="Fawcett J.A."/>
            <person name="Gundlach H."/>
            <person name="Hanada K."/>
            <person name="Heyl A."/>
            <person name="Hicks K.A."/>
            <person name="Hugh J."/>
            <person name="Lohr M."/>
            <person name="Mayer K."/>
            <person name="Melkozernov A."/>
            <person name="Murata T."/>
            <person name="Nelson D."/>
            <person name="Pils B."/>
            <person name="Prigge M."/>
            <person name="Reiss B."/>
            <person name="Renner T."/>
            <person name="Rombauts S."/>
            <person name="Rushton P."/>
            <person name="Sanderfoot A."/>
            <person name="Schween G."/>
            <person name="Shiu S.-H."/>
            <person name="Stueber K."/>
            <person name="Theodoulou F.L."/>
            <person name="Tu H."/>
            <person name="Van de Peer Y."/>
            <person name="Verrier P.J."/>
            <person name="Waters E."/>
            <person name="Wood A."/>
            <person name="Yang L."/>
            <person name="Cove D."/>
            <person name="Cuming A."/>
            <person name="Hasebe M."/>
            <person name="Lucas S."/>
            <person name="Mishler D.B."/>
            <person name="Reski R."/>
            <person name="Grigoriev I."/>
            <person name="Quatrano R.S."/>
            <person name="Boore J.L."/>
        </authorList>
    </citation>
    <scope>NUCLEOTIDE SEQUENCE [LARGE SCALE GENOMIC DNA]</scope>
    <source>
        <strain evidence="3 4">cv. Gransden 2004</strain>
    </source>
</reference>
<sequence length="46" mass="5197">MVCGRRSSSSSSSSCDQHGAQRFSDVSRLYFLGRSWTAAVVRWRID</sequence>
<dbReference type="Gramene" id="Pp3c26_1350V3.1">
    <property type="protein sequence ID" value="Pp3c26_1350V3.1"/>
    <property type="gene ID" value="Pp3c26_1350"/>
</dbReference>
<keyword evidence="4" id="KW-1185">Reference proteome</keyword>
<accession>A0A2K1IBG4</accession>
<dbReference type="InParanoid" id="A0A2K1IBG4"/>
<organism evidence="2">
    <name type="scientific">Physcomitrium patens</name>
    <name type="common">Spreading-leaved earth moss</name>
    <name type="synonym">Physcomitrella patens</name>
    <dbReference type="NCBI Taxonomy" id="3218"/>
    <lineage>
        <taxon>Eukaryota</taxon>
        <taxon>Viridiplantae</taxon>
        <taxon>Streptophyta</taxon>
        <taxon>Embryophyta</taxon>
        <taxon>Bryophyta</taxon>
        <taxon>Bryophytina</taxon>
        <taxon>Bryopsida</taxon>
        <taxon>Funariidae</taxon>
        <taxon>Funariales</taxon>
        <taxon>Funariaceae</taxon>
        <taxon>Physcomitrium</taxon>
    </lineage>
</organism>